<dbReference type="InterPro" id="IPR050659">
    <property type="entry name" value="Peptidase_M24B"/>
</dbReference>
<accession>A0A1F7UV49</accession>
<dbReference type="GO" id="GO:0004177">
    <property type="term" value="F:aminopeptidase activity"/>
    <property type="evidence" value="ECO:0007669"/>
    <property type="project" value="UniProtKB-ARBA"/>
</dbReference>
<dbReference type="PRINTS" id="PR00599">
    <property type="entry name" value="MAPEPTIDASE"/>
</dbReference>
<gene>
    <name evidence="3" type="ORF">A2936_04470</name>
</gene>
<dbReference type="InterPro" id="IPR001714">
    <property type="entry name" value="Pept_M24_MAP"/>
</dbReference>
<protein>
    <recommendedName>
        <fullName evidence="5">Peptidase M24 domain-containing protein</fullName>
    </recommendedName>
</protein>
<dbReference type="Proteomes" id="UP000176846">
    <property type="component" value="Unassembled WGS sequence"/>
</dbReference>
<dbReference type="PANTHER" id="PTHR46112">
    <property type="entry name" value="AMINOPEPTIDASE"/>
    <property type="match status" value="1"/>
</dbReference>
<dbReference type="InterPro" id="IPR000587">
    <property type="entry name" value="Creatinase_N"/>
</dbReference>
<dbReference type="InterPro" id="IPR029149">
    <property type="entry name" value="Creatin/AminoP/Spt16_N"/>
</dbReference>
<evidence type="ECO:0000313" key="3">
    <source>
        <dbReference type="EMBL" id="OGL81614.1"/>
    </source>
</evidence>
<dbReference type="PANTHER" id="PTHR46112:SF3">
    <property type="entry name" value="AMINOPEPTIDASE YPDF"/>
    <property type="match status" value="1"/>
</dbReference>
<dbReference type="Pfam" id="PF01321">
    <property type="entry name" value="Creatinase_N"/>
    <property type="match status" value="1"/>
</dbReference>
<dbReference type="Gene3D" id="3.90.230.10">
    <property type="entry name" value="Creatinase/methionine aminopeptidase superfamily"/>
    <property type="match status" value="1"/>
</dbReference>
<dbReference type="SUPFAM" id="SSF55920">
    <property type="entry name" value="Creatinase/aminopeptidase"/>
    <property type="match status" value="1"/>
</dbReference>
<name>A0A1F7UV49_9BACT</name>
<organism evidence="3 4">
    <name type="scientific">Candidatus Uhrbacteria bacterium RIFCSPLOWO2_01_FULL_47_25</name>
    <dbReference type="NCBI Taxonomy" id="1802402"/>
    <lineage>
        <taxon>Bacteria</taxon>
        <taxon>Candidatus Uhriibacteriota</taxon>
    </lineage>
</organism>
<feature type="domain" description="Peptidase M24" evidence="1">
    <location>
        <begin position="142"/>
        <end position="350"/>
    </location>
</feature>
<evidence type="ECO:0008006" key="5">
    <source>
        <dbReference type="Google" id="ProtNLM"/>
    </source>
</evidence>
<reference evidence="3 4" key="1">
    <citation type="journal article" date="2016" name="Nat. Commun.">
        <title>Thousands of microbial genomes shed light on interconnected biogeochemical processes in an aquifer system.</title>
        <authorList>
            <person name="Anantharaman K."/>
            <person name="Brown C.T."/>
            <person name="Hug L.A."/>
            <person name="Sharon I."/>
            <person name="Castelle C.J."/>
            <person name="Probst A.J."/>
            <person name="Thomas B.C."/>
            <person name="Singh A."/>
            <person name="Wilkins M.J."/>
            <person name="Karaoz U."/>
            <person name="Brodie E.L."/>
            <person name="Williams K.H."/>
            <person name="Hubbard S.S."/>
            <person name="Banfield J.F."/>
        </authorList>
    </citation>
    <scope>NUCLEOTIDE SEQUENCE [LARGE SCALE GENOMIC DNA]</scope>
</reference>
<evidence type="ECO:0000259" key="2">
    <source>
        <dbReference type="Pfam" id="PF01321"/>
    </source>
</evidence>
<dbReference type="Gene3D" id="3.40.350.10">
    <property type="entry name" value="Creatinase/prolidase N-terminal domain"/>
    <property type="match status" value="1"/>
</dbReference>
<proteinExistence type="predicted"/>
<dbReference type="SUPFAM" id="SSF53092">
    <property type="entry name" value="Creatinase/prolidase N-terminal domain"/>
    <property type="match status" value="1"/>
</dbReference>
<comment type="caution">
    <text evidence="3">The sequence shown here is derived from an EMBL/GenBank/DDBJ whole genome shotgun (WGS) entry which is preliminary data.</text>
</comment>
<evidence type="ECO:0000313" key="4">
    <source>
        <dbReference type="Proteomes" id="UP000176846"/>
    </source>
</evidence>
<feature type="domain" description="Creatinase N-terminal" evidence="2">
    <location>
        <begin position="8"/>
        <end position="134"/>
    </location>
</feature>
<dbReference type="AlphaFoldDB" id="A0A1F7UV49"/>
<dbReference type="InterPro" id="IPR000994">
    <property type="entry name" value="Pept_M24"/>
</dbReference>
<dbReference type="EMBL" id="MGEK01000026">
    <property type="protein sequence ID" value="OGL81614.1"/>
    <property type="molecule type" value="Genomic_DNA"/>
</dbReference>
<dbReference type="Pfam" id="PF00557">
    <property type="entry name" value="Peptidase_M24"/>
    <property type="match status" value="1"/>
</dbReference>
<sequence>MRSIYPGRLAHLRRAMKQRGLAAVYLTSTVSRRYITGFTGTSGTVLITPHLAEFFTDFRYLERAAEETLGLFKIIDVGNDGLKVLSQILKDNHVRRLGFEDRAISVARHKSLQKQLKPCSLVGIGDMVEKLRAVKDDYELDTLRRAVGATDKTFQELIRWLKHLKRIKRLPSEEAAAWKVRDIIHSKKFGEISFEPIIASGANAARPHHEPSPKKLKLGEMVIIDLGVKVNGYHADMTRTIFLGEPTTKQRKIYETTLSSQLSAISYLKKGGRSAKQADMQARRIIDAKFPGAFGHALGHGVGLEIHERPKLAQNSDDILKSNMVFSIEPGIYLPGEGGVRIEDLVVLKESGSEVISKSPKILRQTII</sequence>
<dbReference type="GO" id="GO:0008235">
    <property type="term" value="F:metalloexopeptidase activity"/>
    <property type="evidence" value="ECO:0007669"/>
    <property type="project" value="UniProtKB-ARBA"/>
</dbReference>
<evidence type="ECO:0000259" key="1">
    <source>
        <dbReference type="Pfam" id="PF00557"/>
    </source>
</evidence>
<dbReference type="InterPro" id="IPR036005">
    <property type="entry name" value="Creatinase/aminopeptidase-like"/>
</dbReference>